<proteinExistence type="predicted"/>
<protein>
    <submittedName>
        <fullName evidence="1">Uncharacterized protein</fullName>
    </submittedName>
</protein>
<accession>A0ACB0M6F1</accession>
<evidence type="ECO:0000313" key="2">
    <source>
        <dbReference type="Proteomes" id="UP001177021"/>
    </source>
</evidence>
<sequence>MRMLHTESSNPFAEKLQRNTKFIPSGFPLNPQNPSLMHSFRFSLEFSIPSTALRRHAPPIVPSLFS</sequence>
<gene>
    <name evidence="1" type="ORF">MILVUS5_LOCUS38944</name>
</gene>
<organism evidence="1 2">
    <name type="scientific">Trifolium pratense</name>
    <name type="common">Red clover</name>
    <dbReference type="NCBI Taxonomy" id="57577"/>
    <lineage>
        <taxon>Eukaryota</taxon>
        <taxon>Viridiplantae</taxon>
        <taxon>Streptophyta</taxon>
        <taxon>Embryophyta</taxon>
        <taxon>Tracheophyta</taxon>
        <taxon>Spermatophyta</taxon>
        <taxon>Magnoliopsida</taxon>
        <taxon>eudicotyledons</taxon>
        <taxon>Gunneridae</taxon>
        <taxon>Pentapetalae</taxon>
        <taxon>rosids</taxon>
        <taxon>fabids</taxon>
        <taxon>Fabales</taxon>
        <taxon>Fabaceae</taxon>
        <taxon>Papilionoideae</taxon>
        <taxon>50 kb inversion clade</taxon>
        <taxon>NPAAA clade</taxon>
        <taxon>Hologalegina</taxon>
        <taxon>IRL clade</taxon>
        <taxon>Trifolieae</taxon>
        <taxon>Trifolium</taxon>
    </lineage>
</organism>
<name>A0ACB0M6F1_TRIPR</name>
<evidence type="ECO:0000313" key="1">
    <source>
        <dbReference type="EMBL" id="CAJ2676118.1"/>
    </source>
</evidence>
<dbReference type="Proteomes" id="UP001177021">
    <property type="component" value="Unassembled WGS sequence"/>
</dbReference>
<comment type="caution">
    <text evidence="1">The sequence shown here is derived from an EMBL/GenBank/DDBJ whole genome shotgun (WGS) entry which is preliminary data.</text>
</comment>
<reference evidence="1" key="1">
    <citation type="submission" date="2023-10" db="EMBL/GenBank/DDBJ databases">
        <authorList>
            <person name="Rodriguez Cubillos JULIANA M."/>
            <person name="De Vega J."/>
        </authorList>
    </citation>
    <scope>NUCLEOTIDE SEQUENCE</scope>
</reference>
<dbReference type="EMBL" id="CASHSV030000823">
    <property type="protein sequence ID" value="CAJ2676118.1"/>
    <property type="molecule type" value="Genomic_DNA"/>
</dbReference>
<keyword evidence="2" id="KW-1185">Reference proteome</keyword>